<dbReference type="GO" id="GO:0032977">
    <property type="term" value="F:membrane insertase activity"/>
    <property type="evidence" value="ECO:0007669"/>
    <property type="project" value="InterPro"/>
</dbReference>
<evidence type="ECO:0000256" key="8">
    <source>
        <dbReference type="ARBA" id="ARBA00022989"/>
    </source>
</evidence>
<dbReference type="STRING" id="989403.SAMN05421798_103208"/>
<evidence type="ECO:0000256" key="7">
    <source>
        <dbReference type="ARBA" id="ARBA00022927"/>
    </source>
</evidence>
<evidence type="ECO:0000256" key="4">
    <source>
        <dbReference type="ARBA" id="ARBA00022448"/>
    </source>
</evidence>
<evidence type="ECO:0000259" key="16">
    <source>
        <dbReference type="Pfam" id="PF14849"/>
    </source>
</evidence>
<dbReference type="PRINTS" id="PR01900">
    <property type="entry name" value="YIDCPROTEIN"/>
</dbReference>
<evidence type="ECO:0000256" key="10">
    <source>
        <dbReference type="ARBA" id="ARBA00023186"/>
    </source>
</evidence>
<feature type="transmembrane region" description="Helical" evidence="13">
    <location>
        <begin position="373"/>
        <end position="400"/>
    </location>
</feature>
<proteinExistence type="inferred from homology"/>
<dbReference type="GO" id="GO:0051205">
    <property type="term" value="P:protein insertion into membrane"/>
    <property type="evidence" value="ECO:0007669"/>
    <property type="project" value="TreeGrafter"/>
</dbReference>
<organism evidence="17 18">
    <name type="scientific">Pseudovibrio axinellae</name>
    <dbReference type="NCBI Taxonomy" id="989403"/>
    <lineage>
        <taxon>Bacteria</taxon>
        <taxon>Pseudomonadati</taxon>
        <taxon>Pseudomonadota</taxon>
        <taxon>Alphaproteobacteria</taxon>
        <taxon>Hyphomicrobiales</taxon>
        <taxon>Stappiaceae</taxon>
        <taxon>Pseudovibrio</taxon>
    </lineage>
</organism>
<evidence type="ECO:0000256" key="2">
    <source>
        <dbReference type="ARBA" id="ARBA00010527"/>
    </source>
</evidence>
<keyword evidence="9 13" id="KW-0472">Membrane</keyword>
<feature type="transmembrane region" description="Helical" evidence="13">
    <location>
        <begin position="506"/>
        <end position="523"/>
    </location>
</feature>
<comment type="similarity">
    <text evidence="2 13">Belongs to the OXA1/ALB3/YidC family. Type 1 subfamily.</text>
</comment>
<sequence length="603" mass="67189">MNDNRNMIVAIVMSLVVLLGWQFFIAGPQLEAQREAQQAQLADDAQQAGSSSPVAQPQGASGQVAAPGTESGTAAQSFVSRDQALAASPRLTIDTPSLSGSVNLKGAKLDDLRLKDYRQTLAEDSPTVVLFSPKGSPAPYYAEHGWVADPGVNLKLPSADTVWTAETSGNLTPYSPIILSWDNGEGLVFKRSFSVDENYMFTVDQEVQNNSGQNVQLYPYGLIARNGEPETAGFFVLHEGLIGVIGDEGLQEIKYSDLIEDGSVRPGRTNKGWLGFTDKYWAATLIPDPGTEFQPNFSYNARSQNFQTDYLGDATQVANGAKITSASLLYAGAKVTSLIEGYQESDNIHNFDLMIDWGWFYFLTKPMFYAIDWLYSLVGNFGIAILLVTVIVKALFFPLANKSYVSMSKMKLVQPQMTEIREKFKDDKQKQQQAMMELYKKEKINPLAGCLPMVIQIPVFFSLYKVLFVTIEMRHAPFFGWIQDLSAPDPTTIFNLFGLIPWDPPSFLMIGIWPLIMGFTMFLQMKMNPAPAEPAQQMIFNWMPVLFTFMLATFPAGLVIYWAWNNSLSVAQQAIIMHRQGVKLELFSNVKDTFKRKPKEEGK</sequence>
<dbReference type="InterPro" id="IPR028053">
    <property type="entry name" value="Membr_insert_YidC_N"/>
</dbReference>
<evidence type="ECO:0000256" key="1">
    <source>
        <dbReference type="ARBA" id="ARBA00004429"/>
    </source>
</evidence>
<dbReference type="NCBIfam" id="TIGR03592">
    <property type="entry name" value="yidC_oxa1_cterm"/>
    <property type="match status" value="1"/>
</dbReference>
<keyword evidence="6 13" id="KW-0812">Transmembrane</keyword>
<gene>
    <name evidence="13 17" type="primary">yidC</name>
    <name evidence="17" type="ORF">PsAD2_01487</name>
</gene>
<keyword evidence="4 13" id="KW-0813">Transport</keyword>
<dbReference type="PANTHER" id="PTHR12428:SF65">
    <property type="entry name" value="CYTOCHROME C OXIDASE ASSEMBLY PROTEIN COX18, MITOCHONDRIAL"/>
    <property type="match status" value="1"/>
</dbReference>
<dbReference type="CDD" id="cd20070">
    <property type="entry name" value="5TM_YidC_Alb3"/>
    <property type="match status" value="1"/>
</dbReference>
<keyword evidence="8 13" id="KW-1133">Transmembrane helix</keyword>
<evidence type="ECO:0000259" key="15">
    <source>
        <dbReference type="Pfam" id="PF02096"/>
    </source>
</evidence>
<protein>
    <recommendedName>
        <fullName evidence="3 13">Membrane protein insertase YidC</fullName>
    </recommendedName>
    <alternativeName>
        <fullName evidence="12 13">Foldase YidC</fullName>
    </alternativeName>
    <alternativeName>
        <fullName evidence="11 13">Membrane integrase YidC</fullName>
    </alternativeName>
    <alternativeName>
        <fullName evidence="13">Membrane protein YidC</fullName>
    </alternativeName>
</protein>
<feature type="domain" description="Membrane insertase YidC N-terminal" evidence="16">
    <location>
        <begin position="90"/>
        <end position="369"/>
    </location>
</feature>
<dbReference type="Proteomes" id="UP000076577">
    <property type="component" value="Unassembled WGS sequence"/>
</dbReference>
<evidence type="ECO:0000256" key="12">
    <source>
        <dbReference type="ARBA" id="ARBA00033342"/>
    </source>
</evidence>
<evidence type="ECO:0000256" key="11">
    <source>
        <dbReference type="ARBA" id="ARBA00033245"/>
    </source>
</evidence>
<dbReference type="PATRIC" id="fig|989403.3.peg.1586"/>
<feature type="compositionally biased region" description="Low complexity" evidence="14">
    <location>
        <begin position="37"/>
        <end position="48"/>
    </location>
</feature>
<dbReference type="InterPro" id="IPR038221">
    <property type="entry name" value="YidC_periplasmic_sf"/>
</dbReference>
<dbReference type="RefSeq" id="WP_068004507.1">
    <property type="nucleotide sequence ID" value="NZ_FOFM01000003.1"/>
</dbReference>
<accession>A0A165ZR64</accession>
<evidence type="ECO:0000313" key="17">
    <source>
        <dbReference type="EMBL" id="KZL20193.1"/>
    </source>
</evidence>
<dbReference type="HAMAP" id="MF_01810">
    <property type="entry name" value="YidC_type1"/>
    <property type="match status" value="1"/>
</dbReference>
<dbReference type="NCBIfam" id="TIGR03593">
    <property type="entry name" value="yidC_nterm"/>
    <property type="match status" value="1"/>
</dbReference>
<dbReference type="InterPro" id="IPR047196">
    <property type="entry name" value="YidC_ALB_C"/>
</dbReference>
<dbReference type="PANTHER" id="PTHR12428">
    <property type="entry name" value="OXA1"/>
    <property type="match status" value="1"/>
</dbReference>
<feature type="compositionally biased region" description="Polar residues" evidence="14">
    <location>
        <begin position="49"/>
        <end position="61"/>
    </location>
</feature>
<evidence type="ECO:0000256" key="9">
    <source>
        <dbReference type="ARBA" id="ARBA00023136"/>
    </source>
</evidence>
<dbReference type="InterPro" id="IPR001708">
    <property type="entry name" value="YidC/ALB3/OXA1/COX18"/>
</dbReference>
<comment type="subunit">
    <text evidence="13">Interacts with the Sec translocase complex via SecD. Specifically interacts with transmembrane segments of nascent integral membrane proteins during membrane integration.</text>
</comment>
<dbReference type="OrthoDB" id="9780552at2"/>
<feature type="transmembrane region" description="Helical" evidence="13">
    <location>
        <begin position="444"/>
        <end position="464"/>
    </location>
</feature>
<dbReference type="GO" id="GO:0005886">
    <property type="term" value="C:plasma membrane"/>
    <property type="evidence" value="ECO:0007669"/>
    <property type="project" value="UniProtKB-SubCell"/>
</dbReference>
<feature type="domain" description="Membrane insertase YidC/Oxa/ALB C-terminal" evidence="15">
    <location>
        <begin position="381"/>
        <end position="577"/>
    </location>
</feature>
<keyword evidence="7 13" id="KW-0653">Protein transport</keyword>
<dbReference type="AlphaFoldDB" id="A0A165ZR64"/>
<comment type="caution">
    <text evidence="17">The sequence shown here is derived from an EMBL/GenBank/DDBJ whole genome shotgun (WGS) entry which is preliminary data.</text>
</comment>
<evidence type="ECO:0000256" key="3">
    <source>
        <dbReference type="ARBA" id="ARBA00015325"/>
    </source>
</evidence>
<dbReference type="CDD" id="cd19961">
    <property type="entry name" value="EcYidC-like_peri"/>
    <property type="match status" value="1"/>
</dbReference>
<dbReference type="Pfam" id="PF02096">
    <property type="entry name" value="60KD_IMP"/>
    <property type="match status" value="1"/>
</dbReference>
<dbReference type="Pfam" id="PF14849">
    <property type="entry name" value="YidC_periplas"/>
    <property type="match status" value="1"/>
</dbReference>
<comment type="function">
    <text evidence="13">Required for the insertion and/or proper folding and/or complex formation of integral membrane proteins into the membrane. Involved in integration of membrane proteins that insert both dependently and independently of the Sec translocase complex, as well as at least some lipoproteins. Aids folding of multispanning membrane proteins.</text>
</comment>
<keyword evidence="18" id="KW-1185">Reference proteome</keyword>
<dbReference type="InterPro" id="IPR028055">
    <property type="entry name" value="YidC/Oxa/ALB_C"/>
</dbReference>
<dbReference type="NCBIfam" id="NF002353">
    <property type="entry name" value="PRK01318.1-4"/>
    <property type="match status" value="1"/>
</dbReference>
<evidence type="ECO:0000313" key="18">
    <source>
        <dbReference type="Proteomes" id="UP000076577"/>
    </source>
</evidence>
<reference evidence="17 18" key="1">
    <citation type="journal article" date="2016" name="Front. Microbiol.">
        <title>Comparative Genomic Analysis Reveals a Diverse Repertoire of Genes Involved in Prokaryote-Eukaryote Interactions within the Pseudovibrio Genus.</title>
        <authorList>
            <person name="Romano S."/>
            <person name="Fernandez-Guerra A."/>
            <person name="Reen F.J."/>
            <person name="Glockner F.O."/>
            <person name="Crowley S.P."/>
            <person name="O'Sullivan O."/>
            <person name="Cotter P.D."/>
            <person name="Adams C."/>
            <person name="Dobson A.D."/>
            <person name="O'Gara F."/>
        </authorList>
    </citation>
    <scope>NUCLEOTIDE SEQUENCE [LARGE SCALE GENOMIC DNA]</scope>
    <source>
        <strain evidence="17 18">Ad2</strain>
    </source>
</reference>
<dbReference type="GO" id="GO:0015031">
    <property type="term" value="P:protein transport"/>
    <property type="evidence" value="ECO:0007669"/>
    <property type="project" value="UniProtKB-KW"/>
</dbReference>
<evidence type="ECO:0000256" key="6">
    <source>
        <dbReference type="ARBA" id="ARBA00022692"/>
    </source>
</evidence>
<evidence type="ECO:0000256" key="14">
    <source>
        <dbReference type="SAM" id="MobiDB-lite"/>
    </source>
</evidence>
<keyword evidence="5 13" id="KW-1003">Cell membrane</keyword>
<name>A0A165ZR64_9HYPH</name>
<dbReference type="Gene3D" id="2.70.98.90">
    <property type="match status" value="1"/>
</dbReference>
<dbReference type="InterPro" id="IPR019998">
    <property type="entry name" value="Membr_insert_YidC"/>
</dbReference>
<evidence type="ECO:0000256" key="13">
    <source>
        <dbReference type="HAMAP-Rule" id="MF_01810"/>
    </source>
</evidence>
<feature type="region of interest" description="Disordered" evidence="14">
    <location>
        <begin position="37"/>
        <end position="77"/>
    </location>
</feature>
<dbReference type="PRINTS" id="PR00701">
    <property type="entry name" value="60KDINNERMP"/>
</dbReference>
<dbReference type="EMBL" id="LMCB01000010">
    <property type="protein sequence ID" value="KZL20193.1"/>
    <property type="molecule type" value="Genomic_DNA"/>
</dbReference>
<evidence type="ECO:0000256" key="5">
    <source>
        <dbReference type="ARBA" id="ARBA00022475"/>
    </source>
</evidence>
<keyword evidence="10 13" id="KW-0143">Chaperone</keyword>
<feature type="transmembrane region" description="Helical" evidence="13">
    <location>
        <begin position="544"/>
        <end position="564"/>
    </location>
</feature>
<comment type="subcellular location">
    <subcellularLocation>
        <location evidence="1">Cell inner membrane</location>
        <topology evidence="1">Multi-pass membrane protein</topology>
    </subcellularLocation>
    <subcellularLocation>
        <location evidence="13">Cell membrane</location>
        <topology evidence="13">Multi-pass membrane protein</topology>
    </subcellularLocation>
</comment>